<dbReference type="Proteomes" id="UP001157502">
    <property type="component" value="Chromosome 30"/>
</dbReference>
<comment type="caution">
    <text evidence="1">The sequence shown here is derived from an EMBL/GenBank/DDBJ whole genome shotgun (WGS) entry which is preliminary data.</text>
</comment>
<organism evidence="1 2">
    <name type="scientific">Dallia pectoralis</name>
    <name type="common">Alaska blackfish</name>
    <dbReference type="NCBI Taxonomy" id="75939"/>
    <lineage>
        <taxon>Eukaryota</taxon>
        <taxon>Metazoa</taxon>
        <taxon>Chordata</taxon>
        <taxon>Craniata</taxon>
        <taxon>Vertebrata</taxon>
        <taxon>Euteleostomi</taxon>
        <taxon>Actinopterygii</taxon>
        <taxon>Neopterygii</taxon>
        <taxon>Teleostei</taxon>
        <taxon>Protacanthopterygii</taxon>
        <taxon>Esociformes</taxon>
        <taxon>Umbridae</taxon>
        <taxon>Dallia</taxon>
    </lineage>
</organism>
<name>A0ACC2FBS8_DALPE</name>
<accession>A0ACC2FBS8</accession>
<evidence type="ECO:0000313" key="1">
    <source>
        <dbReference type="EMBL" id="KAJ7988786.1"/>
    </source>
</evidence>
<reference evidence="1" key="1">
    <citation type="submission" date="2021-05" db="EMBL/GenBank/DDBJ databases">
        <authorList>
            <person name="Pan Q."/>
            <person name="Jouanno E."/>
            <person name="Zahm M."/>
            <person name="Klopp C."/>
            <person name="Cabau C."/>
            <person name="Louis A."/>
            <person name="Berthelot C."/>
            <person name="Parey E."/>
            <person name="Roest Crollius H."/>
            <person name="Montfort J."/>
            <person name="Robinson-Rechavi M."/>
            <person name="Bouchez O."/>
            <person name="Lampietro C."/>
            <person name="Lopez Roques C."/>
            <person name="Donnadieu C."/>
            <person name="Postlethwait J."/>
            <person name="Bobe J."/>
            <person name="Dillon D."/>
            <person name="Chandos A."/>
            <person name="von Hippel F."/>
            <person name="Guiguen Y."/>
        </authorList>
    </citation>
    <scope>NUCLEOTIDE SEQUENCE</scope>
    <source>
        <strain evidence="1">YG-Jan2019</strain>
    </source>
</reference>
<gene>
    <name evidence="1" type="ORF">DPEC_G00312820</name>
</gene>
<sequence length="331" mass="37793">MIRTLFIIPVPLFWITGVSLSKEVHQSPSEMLLKHVSSDEVRFQLAVDVQLRVNMDKPVMIISVHFLCLTGFSLSVEVHQIPSTVISRPGENIQLFCQHQKTDYRVMLCFWRRLTMIRTLFIIPVTLFWITGVSLSKEVHQSPSEMLLKPGDSDRLNCSHKIPNYDTILWYQRSTFRSSSLYHFYSIPLLLNNIMMIRGVVNLFVLWVLSPGSVTSGNGISQRPPAVVEREAVDMRLSCSHNMSNAFFMLWYKRPERSRALTLVGHLYSEISNIDPDFTASSRFNLEGNSGTLGELLISNLTREDSGEYLCAVSLAQCFRPPAFLYRNPSP</sequence>
<keyword evidence="2" id="KW-1185">Reference proteome</keyword>
<evidence type="ECO:0000313" key="2">
    <source>
        <dbReference type="Proteomes" id="UP001157502"/>
    </source>
</evidence>
<dbReference type="EMBL" id="CM055757">
    <property type="protein sequence ID" value="KAJ7988786.1"/>
    <property type="molecule type" value="Genomic_DNA"/>
</dbReference>
<proteinExistence type="predicted"/>
<protein>
    <submittedName>
        <fullName evidence="1">Uncharacterized protein</fullName>
    </submittedName>
</protein>